<dbReference type="Proteomes" id="UP001515480">
    <property type="component" value="Unassembled WGS sequence"/>
</dbReference>
<dbReference type="EMBL" id="JBGBPQ010000003">
    <property type="protein sequence ID" value="KAL1526297.1"/>
    <property type="molecule type" value="Genomic_DNA"/>
</dbReference>
<evidence type="ECO:0000313" key="1">
    <source>
        <dbReference type="EMBL" id="KAL1526297.1"/>
    </source>
</evidence>
<gene>
    <name evidence="1" type="ORF">AB1Y20_015015</name>
</gene>
<comment type="caution">
    <text evidence="1">The sequence shown here is derived from an EMBL/GenBank/DDBJ whole genome shotgun (WGS) entry which is preliminary data.</text>
</comment>
<keyword evidence="2" id="KW-1185">Reference proteome</keyword>
<proteinExistence type="predicted"/>
<organism evidence="1 2">
    <name type="scientific">Prymnesium parvum</name>
    <name type="common">Toxic golden alga</name>
    <dbReference type="NCBI Taxonomy" id="97485"/>
    <lineage>
        <taxon>Eukaryota</taxon>
        <taxon>Haptista</taxon>
        <taxon>Haptophyta</taxon>
        <taxon>Prymnesiophyceae</taxon>
        <taxon>Prymnesiales</taxon>
        <taxon>Prymnesiaceae</taxon>
        <taxon>Prymnesium</taxon>
    </lineage>
</organism>
<dbReference type="AlphaFoldDB" id="A0AB34JYW1"/>
<reference evidence="1 2" key="1">
    <citation type="journal article" date="2024" name="Science">
        <title>Giant polyketide synthase enzymes in the biosynthesis of giant marine polyether toxins.</title>
        <authorList>
            <person name="Fallon T.R."/>
            <person name="Shende V.V."/>
            <person name="Wierzbicki I.H."/>
            <person name="Pendleton A.L."/>
            <person name="Watervoot N.F."/>
            <person name="Auber R.P."/>
            <person name="Gonzalez D.J."/>
            <person name="Wisecaver J.H."/>
            <person name="Moore B.S."/>
        </authorList>
    </citation>
    <scope>NUCLEOTIDE SEQUENCE [LARGE SCALE GENOMIC DNA]</scope>
    <source>
        <strain evidence="1 2">12B1</strain>
    </source>
</reference>
<protein>
    <submittedName>
        <fullName evidence="1">Uncharacterized protein</fullName>
    </submittedName>
</protein>
<name>A0AB34JYW1_PRYPA</name>
<accession>A0AB34JYW1</accession>
<sequence>MSNILRVPTLPPGSIHLWTRAPRQGDAILAQCSGDVARFVVARNRDGTKCDRYDVSSCDLVNVSTVGDRDYPIMEYNDTVQGFMVQRLAGNQDTGPCDRPVRTEEELAESREFDASRDKDIARVGCRDASARHDGEDDSPMPGVGHTTPWLAAGTSTLSCASSGSDRGETGDPCAALAASEEMTHDALVEVAEGDGASAKKKRKGAELDRTEQTMSVLTLNNSCTARTVWLEYIGHDGRGGLRLRELETQAKWRSGPEHKVANRRFTEKYFLYREIAKTYAENGSDIVAAIGALQQRKDEQKSWSSLLKLLTAEQPTEGRLTETVRYKLTGLLERMDVQAGIHALTAAP</sequence>
<evidence type="ECO:0000313" key="2">
    <source>
        <dbReference type="Proteomes" id="UP001515480"/>
    </source>
</evidence>